<protein>
    <submittedName>
        <fullName evidence="7">Iron ABC transporter substrate-binding protein</fullName>
    </submittedName>
</protein>
<dbReference type="GO" id="GO:0030288">
    <property type="term" value="C:outer membrane-bounded periplasmic space"/>
    <property type="evidence" value="ECO:0007669"/>
    <property type="project" value="TreeGrafter"/>
</dbReference>
<gene>
    <name evidence="7" type="ORF">AVL62_10610</name>
</gene>
<keyword evidence="4" id="KW-0479">Metal-binding</keyword>
<evidence type="ECO:0000256" key="6">
    <source>
        <dbReference type="SAM" id="SignalP"/>
    </source>
</evidence>
<feature type="binding site" evidence="4">
    <location>
        <position position="248"/>
    </location>
    <ligand>
        <name>Fe cation</name>
        <dbReference type="ChEBI" id="CHEBI:24875"/>
    </ligand>
</feature>
<dbReference type="SUPFAM" id="SSF53850">
    <property type="entry name" value="Periplasmic binding protein-like II"/>
    <property type="match status" value="1"/>
</dbReference>
<keyword evidence="2" id="KW-0410">Iron transport</keyword>
<proteinExistence type="inferred from homology"/>
<dbReference type="GO" id="GO:0006826">
    <property type="term" value="P:iron ion transport"/>
    <property type="evidence" value="ECO:0007669"/>
    <property type="project" value="UniProtKB-KW"/>
</dbReference>
<keyword evidence="8" id="KW-1185">Reference proteome</keyword>
<feature type="chain" id="PRO_5038697701" evidence="6">
    <location>
        <begin position="20"/>
        <end position="362"/>
    </location>
</feature>
<feature type="binding site" evidence="4">
    <location>
        <position position="247"/>
    </location>
    <ligand>
        <name>Fe cation</name>
        <dbReference type="ChEBI" id="CHEBI:24875"/>
    </ligand>
</feature>
<accession>A0A0W8IEI5</accession>
<dbReference type="AlphaFoldDB" id="A0A0W8IEI5"/>
<feature type="region of interest" description="Disordered" evidence="5">
    <location>
        <begin position="22"/>
        <end position="55"/>
    </location>
</feature>
<evidence type="ECO:0000256" key="2">
    <source>
        <dbReference type="ARBA" id="ARBA00022496"/>
    </source>
</evidence>
<comment type="caution">
    <text evidence="7">The sequence shown here is derived from an EMBL/GenBank/DDBJ whole genome shotgun (WGS) entry which is preliminary data.</text>
</comment>
<sequence length="362" mass="38081">MIRVTRLALVGALLPLTLAACGPTDEQAPASDDTTTDAAADSTGEEPAASSDGTLTLYSGRNEELVQPVLDAFTSETGIEVEVRYADTAAMAAQLLEEGENSPADAFLAQDAGALGAVSEEGLLEELPQETLDLVADTYRSADGTWVGLTGRSRVLAYNTEAVPEDELPASVQDLTGPDWTGRVGVAPTNASFQSFVTAMRVLEGEDTAATWLEDLAANDPQIRERNGEIVADVDSGAIDVGLVNHYYVYELAAEQGVPPEELDVALHFFPDGDTGALVNISGLGLVGEQPDGDAQALVDYLLSDAGQTYFVEQTSEYPMIEGLDGPAGLPALEELETPDIDLNDLEDLQTTIGMITEAGLL</sequence>
<dbReference type="PANTHER" id="PTHR30006:SF15">
    <property type="entry name" value="IRON-UTILIZATION PERIPLASMIC PROTEIN"/>
    <property type="match status" value="1"/>
</dbReference>
<dbReference type="Gene3D" id="3.40.190.10">
    <property type="entry name" value="Periplasmic binding protein-like II"/>
    <property type="match status" value="2"/>
</dbReference>
<dbReference type="EMBL" id="LQBL01000003">
    <property type="protein sequence ID" value="KUG58361.1"/>
    <property type="molecule type" value="Genomic_DNA"/>
</dbReference>
<organism evidence="7 8">
    <name type="scientific">Serinicoccus chungangensis</name>
    <dbReference type="NCBI Taxonomy" id="767452"/>
    <lineage>
        <taxon>Bacteria</taxon>
        <taxon>Bacillati</taxon>
        <taxon>Actinomycetota</taxon>
        <taxon>Actinomycetes</taxon>
        <taxon>Micrococcales</taxon>
        <taxon>Ornithinimicrobiaceae</taxon>
        <taxon>Serinicoccus</taxon>
    </lineage>
</organism>
<dbReference type="OrthoDB" id="9769567at2"/>
<keyword evidence="2" id="KW-0813">Transport</keyword>
<dbReference type="GO" id="GO:0046872">
    <property type="term" value="F:metal ion binding"/>
    <property type="evidence" value="ECO:0007669"/>
    <property type="project" value="UniProtKB-KW"/>
</dbReference>
<evidence type="ECO:0000256" key="5">
    <source>
        <dbReference type="SAM" id="MobiDB-lite"/>
    </source>
</evidence>
<comment type="similarity">
    <text evidence="1">Belongs to the bacterial solute-binding protein 1 family.</text>
</comment>
<evidence type="ECO:0000313" key="7">
    <source>
        <dbReference type="EMBL" id="KUG58361.1"/>
    </source>
</evidence>
<evidence type="ECO:0000256" key="1">
    <source>
        <dbReference type="ARBA" id="ARBA00008520"/>
    </source>
</evidence>
<evidence type="ECO:0000256" key="4">
    <source>
        <dbReference type="PIRSR" id="PIRSR002825-1"/>
    </source>
</evidence>
<dbReference type="PROSITE" id="PS51257">
    <property type="entry name" value="PROKAR_LIPOPROTEIN"/>
    <property type="match status" value="1"/>
</dbReference>
<reference evidence="7 8" key="1">
    <citation type="submission" date="2015-12" db="EMBL/GenBank/DDBJ databases">
        <title>Serinicoccus chungangenesis strain CD08_5 genome sequencing and assembly.</title>
        <authorList>
            <person name="Chander A.M."/>
            <person name="Kaur G."/>
            <person name="Nair G.R."/>
            <person name="Dhawan D.K."/>
            <person name="Kochhar R.K."/>
            <person name="Mayilraj S."/>
            <person name="Bhadada S.K."/>
        </authorList>
    </citation>
    <scope>NUCLEOTIDE SEQUENCE [LARGE SCALE GENOMIC DNA]</scope>
    <source>
        <strain evidence="7 8">CD08_5</strain>
    </source>
</reference>
<dbReference type="STRING" id="767452.AVL62_10610"/>
<dbReference type="RefSeq" id="WP_058890038.1">
    <property type="nucleotide sequence ID" value="NZ_LQBL01000003.1"/>
</dbReference>
<evidence type="ECO:0000313" key="8">
    <source>
        <dbReference type="Proteomes" id="UP000054837"/>
    </source>
</evidence>
<dbReference type="CDD" id="cd13543">
    <property type="entry name" value="PBP2_Fbp"/>
    <property type="match status" value="1"/>
</dbReference>
<feature type="signal peptide" evidence="6">
    <location>
        <begin position="1"/>
        <end position="19"/>
    </location>
</feature>
<keyword evidence="3 6" id="KW-0732">Signal</keyword>
<evidence type="ECO:0000256" key="3">
    <source>
        <dbReference type="ARBA" id="ARBA00022729"/>
    </source>
</evidence>
<name>A0A0W8IEI5_9MICO</name>
<dbReference type="Pfam" id="PF13343">
    <property type="entry name" value="SBP_bac_6"/>
    <property type="match status" value="1"/>
</dbReference>
<keyword evidence="4" id="KW-0408">Iron</keyword>
<feature type="compositionally biased region" description="Low complexity" evidence="5">
    <location>
        <begin position="30"/>
        <end position="42"/>
    </location>
</feature>
<dbReference type="PANTHER" id="PTHR30006">
    <property type="entry name" value="THIAMINE-BINDING PERIPLASMIC PROTEIN-RELATED"/>
    <property type="match status" value="1"/>
</dbReference>
<dbReference type="Proteomes" id="UP000054837">
    <property type="component" value="Unassembled WGS sequence"/>
</dbReference>
<dbReference type="InterPro" id="IPR026045">
    <property type="entry name" value="Ferric-bd"/>
</dbReference>
<dbReference type="PIRSF" id="PIRSF002825">
    <property type="entry name" value="CfbpA"/>
    <property type="match status" value="1"/>
</dbReference>
<keyword evidence="2" id="KW-0406">Ion transport</keyword>